<sequence length="228" mass="25129">MVPGNGLRLLDRLGLYDRLSLKEAQSTKGVLYSCQGGELGKLILGSWSAEKTAYLSMRVKRMDLQEVRCSGSDRGNSNSLRQTPLLTPPTCSWGAMGSTPVYARCMSIHSSRQIIRASRPSTRLVPVSARPPEDGVTSLTGTLTPHGMFAIIPCTASGDTLFWYFSYEVPMPASGNNSSRDGWAERSRMEEEAFKPTLLPILNDVHTQWGALLKEAVRKTDVVKFYPI</sequence>
<dbReference type="Gene3D" id="3.30.9.30">
    <property type="match status" value="1"/>
</dbReference>
<reference evidence="1" key="1">
    <citation type="submission" date="2015-01" db="EMBL/GenBank/DDBJ databases">
        <title>The Genome Sequence of Cladophialophora bantiana CBS 173.52.</title>
        <authorList>
            <consortium name="The Broad Institute Genomics Platform"/>
            <person name="Cuomo C."/>
            <person name="de Hoog S."/>
            <person name="Gorbushina A."/>
            <person name="Stielow B."/>
            <person name="Teixiera M."/>
            <person name="Abouelleil A."/>
            <person name="Chapman S.B."/>
            <person name="Priest M."/>
            <person name="Young S.K."/>
            <person name="Wortman J."/>
            <person name="Nusbaum C."/>
            <person name="Birren B."/>
        </authorList>
    </citation>
    <scope>NUCLEOTIDE SEQUENCE [LARGE SCALE GENOMIC DNA]</scope>
    <source>
        <strain evidence="1">CBS 173.52</strain>
    </source>
</reference>
<dbReference type="RefSeq" id="XP_016621360.1">
    <property type="nucleotide sequence ID" value="XM_016762413.1"/>
</dbReference>
<gene>
    <name evidence="1" type="ORF">Z519_04668</name>
</gene>
<dbReference type="OrthoDB" id="16820at2759"/>
<protein>
    <submittedName>
        <fullName evidence="1">Uncharacterized protein</fullName>
    </submittedName>
</protein>
<dbReference type="AlphaFoldDB" id="A0A0D2EXK3"/>
<evidence type="ECO:0000313" key="1">
    <source>
        <dbReference type="EMBL" id="KIW94691.1"/>
    </source>
</evidence>
<keyword evidence="2" id="KW-1185">Reference proteome</keyword>
<organism evidence="1 2">
    <name type="scientific">Cladophialophora bantiana (strain ATCC 10958 / CBS 173.52 / CDC B-1940 / NIH 8579)</name>
    <name type="common">Xylohypha bantiana</name>
    <dbReference type="NCBI Taxonomy" id="1442370"/>
    <lineage>
        <taxon>Eukaryota</taxon>
        <taxon>Fungi</taxon>
        <taxon>Dikarya</taxon>
        <taxon>Ascomycota</taxon>
        <taxon>Pezizomycotina</taxon>
        <taxon>Eurotiomycetes</taxon>
        <taxon>Chaetothyriomycetidae</taxon>
        <taxon>Chaetothyriales</taxon>
        <taxon>Herpotrichiellaceae</taxon>
        <taxon>Cladophialophora</taxon>
    </lineage>
</organism>
<dbReference type="VEuPathDB" id="FungiDB:Z519_04668"/>
<evidence type="ECO:0000313" key="2">
    <source>
        <dbReference type="Proteomes" id="UP000053789"/>
    </source>
</evidence>
<dbReference type="EMBL" id="KN846985">
    <property type="protein sequence ID" value="KIW94691.1"/>
    <property type="molecule type" value="Genomic_DNA"/>
</dbReference>
<accession>A0A0D2EXK3</accession>
<dbReference type="Proteomes" id="UP000053789">
    <property type="component" value="Unassembled WGS sequence"/>
</dbReference>
<proteinExistence type="predicted"/>
<dbReference type="HOGENOM" id="CLU_1214626_0_0_1"/>
<name>A0A0D2EXK3_CLAB1</name>
<dbReference type="GeneID" id="27697596"/>